<dbReference type="EMBL" id="NKHD01000012">
    <property type="protein sequence ID" value="OXT08602.1"/>
    <property type="molecule type" value="Genomic_DNA"/>
</dbReference>
<dbReference type="Proteomes" id="UP000215301">
    <property type="component" value="Unassembled WGS sequence"/>
</dbReference>
<sequence>MRNMILFELKNCINRKEFKIVFMALFLISISAFLLTCYIFYGHLLSFVRSAYESGIIRGNYSSLLLNVEIILMPVFATIIYSDSFYTNARLGTYKNILTRTDKKIYILSQCIVIFFVTFFTFFIPLLINQLLTFIAFPLVGFDNNLALPPFDLGYQKEYLFDFVRIQWPLLYDFIYMALDSLFASLFALFGYSLFFVFNKSRVFVIAGMFIVLQILNFVLSVAGYYEYSIEQYLYSLSKGSYIVLVLWIVLLLSVSLSIIILKGFKYEIDIVK</sequence>
<gene>
    <name evidence="2" type="ORF">CE561_04725</name>
</gene>
<evidence type="ECO:0000313" key="2">
    <source>
        <dbReference type="EMBL" id="OXT08602.1"/>
    </source>
</evidence>
<name>A0A231VK60_THETR</name>
<feature type="transmembrane region" description="Helical" evidence="1">
    <location>
        <begin position="20"/>
        <end position="41"/>
    </location>
</feature>
<feature type="transmembrane region" description="Helical" evidence="1">
    <location>
        <begin position="242"/>
        <end position="265"/>
    </location>
</feature>
<keyword evidence="1" id="KW-1133">Transmembrane helix</keyword>
<accession>A0A231VK60</accession>
<protein>
    <submittedName>
        <fullName evidence="2">Uncharacterized protein</fullName>
    </submittedName>
</protein>
<organism evidence="2 3">
    <name type="scientific">Thermoanaerobacterium thermosaccharolyticum</name>
    <name type="common">Clostridium thermosaccharolyticum</name>
    <dbReference type="NCBI Taxonomy" id="1517"/>
    <lineage>
        <taxon>Bacteria</taxon>
        <taxon>Bacillati</taxon>
        <taxon>Bacillota</taxon>
        <taxon>Clostridia</taxon>
        <taxon>Thermoanaerobacterales</taxon>
        <taxon>Thermoanaerobacteraceae</taxon>
        <taxon>Thermoanaerobacterium</taxon>
    </lineage>
</organism>
<keyword evidence="1" id="KW-0472">Membrane</keyword>
<comment type="caution">
    <text evidence="2">The sequence shown here is derived from an EMBL/GenBank/DDBJ whole genome shotgun (WGS) entry which is preliminary data.</text>
</comment>
<proteinExistence type="predicted"/>
<dbReference type="AlphaFoldDB" id="A0A231VK60"/>
<evidence type="ECO:0000256" key="1">
    <source>
        <dbReference type="SAM" id="Phobius"/>
    </source>
</evidence>
<feature type="transmembrane region" description="Helical" evidence="1">
    <location>
        <begin position="105"/>
        <end position="128"/>
    </location>
</feature>
<feature type="transmembrane region" description="Helical" evidence="1">
    <location>
        <begin position="204"/>
        <end position="226"/>
    </location>
</feature>
<reference evidence="2 3" key="1">
    <citation type="submission" date="2017-06" db="EMBL/GenBank/DDBJ databases">
        <title>Isolation and characterization of a thermophilic and butanogenic Thermoanaerobacterium thermosaccharolyticum M5 capable of efficient degradation of hemicellulose.</title>
        <authorList>
            <person name="Xin F."/>
            <person name="Jiang Y."/>
        </authorList>
    </citation>
    <scope>NUCLEOTIDE SEQUENCE [LARGE SCALE GENOMIC DNA]</scope>
    <source>
        <strain evidence="2 3">M5</strain>
    </source>
</reference>
<feature type="transmembrane region" description="Helical" evidence="1">
    <location>
        <begin position="174"/>
        <end position="197"/>
    </location>
</feature>
<keyword evidence="1" id="KW-0812">Transmembrane</keyword>
<evidence type="ECO:0000313" key="3">
    <source>
        <dbReference type="Proteomes" id="UP000215301"/>
    </source>
</evidence>
<feature type="transmembrane region" description="Helical" evidence="1">
    <location>
        <begin position="61"/>
        <end position="81"/>
    </location>
</feature>